<sequence>MYKTMETTGLAEPHLPPELECRIFEIAALARPTRIPNLMLVARRVKYWVEPLLYRVLFLASEPRNYTRQSYGFPIITPNTLLQVIAEKPPHFLQNGVKRILVTGLVRSRQMEIILAACSHAFDYCYCPRRERCTEALAQLHHLRRFTIPLHGFLHCCSIDSTHPVLANITHLDLRTDSTDSEIPIFATYSWLSLVRSLTHLAINFARKAATFQTAPLCAHPRLECIIFLIDGILPPALWRLGDSNPIIHDDRFVLMVRNIHSYLNWLHHTDMGKDFWALADAFIAARREGKVDQSRYILSDTKTL</sequence>
<evidence type="ECO:0000313" key="2">
    <source>
        <dbReference type="Proteomes" id="UP000623467"/>
    </source>
</evidence>
<organism evidence="1 2">
    <name type="scientific">Mycena sanguinolenta</name>
    <dbReference type="NCBI Taxonomy" id="230812"/>
    <lineage>
        <taxon>Eukaryota</taxon>
        <taxon>Fungi</taxon>
        <taxon>Dikarya</taxon>
        <taxon>Basidiomycota</taxon>
        <taxon>Agaricomycotina</taxon>
        <taxon>Agaricomycetes</taxon>
        <taxon>Agaricomycetidae</taxon>
        <taxon>Agaricales</taxon>
        <taxon>Marasmiineae</taxon>
        <taxon>Mycenaceae</taxon>
        <taxon>Mycena</taxon>
    </lineage>
</organism>
<comment type="caution">
    <text evidence="1">The sequence shown here is derived from an EMBL/GenBank/DDBJ whole genome shotgun (WGS) entry which is preliminary data.</text>
</comment>
<accession>A0A8H7CMX3</accession>
<dbReference type="Proteomes" id="UP000623467">
    <property type="component" value="Unassembled WGS sequence"/>
</dbReference>
<dbReference type="OrthoDB" id="3042234at2759"/>
<evidence type="ECO:0000313" key="1">
    <source>
        <dbReference type="EMBL" id="KAF7341891.1"/>
    </source>
</evidence>
<reference evidence="1" key="1">
    <citation type="submission" date="2020-05" db="EMBL/GenBank/DDBJ databases">
        <title>Mycena genomes resolve the evolution of fungal bioluminescence.</title>
        <authorList>
            <person name="Tsai I.J."/>
        </authorList>
    </citation>
    <scope>NUCLEOTIDE SEQUENCE</scope>
    <source>
        <strain evidence="1">160909Yilan</strain>
    </source>
</reference>
<protein>
    <submittedName>
        <fullName evidence="1">Uncharacterized protein</fullName>
    </submittedName>
</protein>
<dbReference type="EMBL" id="JACAZH010000026">
    <property type="protein sequence ID" value="KAF7341891.1"/>
    <property type="molecule type" value="Genomic_DNA"/>
</dbReference>
<proteinExistence type="predicted"/>
<dbReference type="AlphaFoldDB" id="A0A8H7CMX3"/>
<name>A0A8H7CMX3_9AGAR</name>
<keyword evidence="2" id="KW-1185">Reference proteome</keyword>
<gene>
    <name evidence="1" type="ORF">MSAN_02044700</name>
</gene>